<accession>A0A364NKX1</accession>
<proteinExistence type="predicted"/>
<dbReference type="InterPro" id="IPR053733">
    <property type="entry name" value="Heme_Transport_Util_sf"/>
</dbReference>
<dbReference type="PIRSF" id="PIRSF030840">
    <property type="entry name" value="DUF1008"/>
    <property type="match status" value="1"/>
</dbReference>
<evidence type="ECO:0000313" key="1">
    <source>
        <dbReference type="EMBL" id="RAU17517.1"/>
    </source>
</evidence>
<dbReference type="RefSeq" id="WP_112159671.1">
    <property type="nucleotide sequence ID" value="NZ_QKRX01000009.1"/>
</dbReference>
<dbReference type="NCBIfam" id="TIGR04108">
    <property type="entry name" value="HutX"/>
    <property type="match status" value="1"/>
</dbReference>
<dbReference type="SUPFAM" id="SSF144064">
    <property type="entry name" value="Heme iron utilization protein-like"/>
    <property type="match status" value="1"/>
</dbReference>
<dbReference type="Pfam" id="PF06228">
    <property type="entry name" value="ChuX_HutX"/>
    <property type="match status" value="1"/>
</dbReference>
<sequence>MNSELTLSDRIGELLASQPMIRPVEIAKQLGVSEWVVVSQFSADEFTALPGRMAQSILESISDWGKVTTIIEVKGFVFEFKDAFPKGKLGFGYYNLQGSGGGLEGHLKLDAVTDIALLSRPLRGKETHAIIFYAEDGTCIFKIYLGRDEEGRILPHQIAAFHALKEGKNVV</sequence>
<dbReference type="InterPro" id="IPR010413">
    <property type="entry name" value="HutX-like"/>
</dbReference>
<name>A0A364NKX1_9GAMM</name>
<dbReference type="Gene3D" id="3.40.1570.10">
    <property type="entry name" value="HemS/ChuS/ChuX like domains"/>
    <property type="match status" value="1"/>
</dbReference>
<evidence type="ECO:0000313" key="2">
    <source>
        <dbReference type="Proteomes" id="UP000250744"/>
    </source>
</evidence>
<gene>
    <name evidence="1" type="primary">hutX</name>
    <name evidence="1" type="ORF">DN062_12560</name>
</gene>
<keyword evidence="2" id="KW-1185">Reference proteome</keyword>
<dbReference type="OrthoDB" id="8781266at2"/>
<protein>
    <submittedName>
        <fullName evidence="1">Heme utilization cystosolic carrier protein HutX</fullName>
    </submittedName>
</protein>
<dbReference type="Proteomes" id="UP000250744">
    <property type="component" value="Unassembled WGS sequence"/>
</dbReference>
<organism evidence="1 2">
    <name type="scientific">Nitrincola tibetensis</name>
    <dbReference type="NCBI Taxonomy" id="2219697"/>
    <lineage>
        <taxon>Bacteria</taxon>
        <taxon>Pseudomonadati</taxon>
        <taxon>Pseudomonadota</taxon>
        <taxon>Gammaproteobacteria</taxon>
        <taxon>Oceanospirillales</taxon>
        <taxon>Oceanospirillaceae</taxon>
        <taxon>Nitrincola</taxon>
    </lineage>
</organism>
<comment type="caution">
    <text evidence="1">The sequence shown here is derived from an EMBL/GenBank/DDBJ whole genome shotgun (WGS) entry which is preliminary data.</text>
</comment>
<reference evidence="1 2" key="1">
    <citation type="submission" date="2018-06" db="EMBL/GenBank/DDBJ databases">
        <title>Nitrincola tibetense sp. nov., isolated from Lake XuguoCo on Tibetan Plateau.</title>
        <authorList>
            <person name="Xing P."/>
        </authorList>
    </citation>
    <scope>NUCLEOTIDE SEQUENCE [LARGE SCALE GENOMIC DNA]</scope>
    <source>
        <strain evidence="2">xg18</strain>
    </source>
</reference>
<dbReference type="AlphaFoldDB" id="A0A364NKX1"/>
<dbReference type="CDD" id="cd16829">
    <property type="entry name" value="ChuX_HutX-like"/>
    <property type="match status" value="1"/>
</dbReference>
<dbReference type="EMBL" id="QKRX01000009">
    <property type="protein sequence ID" value="RAU17517.1"/>
    <property type="molecule type" value="Genomic_DNA"/>
</dbReference>